<keyword evidence="4 7" id="KW-0747">Spliceosome</keyword>
<proteinExistence type="inferred from homology"/>
<dbReference type="HOGENOM" id="CLU_1147968_0_0_1"/>
<dbReference type="STRING" id="1245769.A0A0C7MMX2"/>
<evidence type="ECO:0000313" key="9">
    <source>
        <dbReference type="Proteomes" id="UP000054304"/>
    </source>
</evidence>
<name>A0A0C7MMX2_9SACH</name>
<sequence>MSREFRFDENVSEKQLNHQSTSLVVPSITRARIHNSMYYKANLDAASLRGNSMLQLSTTMLKELGTCRGASSRMSIVCGGVEFKCLLMKLVHIRPTWAQLLVILQKGHEKHSRFDNKYLVVLVLTYLRLQYYFLPRPSETSHLKGIRDFNKDQNVTAENLKNLLLLYIRDYRKVKCMALDADCWVQGGPQKVEIRHIDEIVDWLCTESQIWALPLGQCQWCDIYAENESESESETDSSESGSDDD</sequence>
<comment type="subcellular location">
    <subcellularLocation>
        <location evidence="1 7">Nucleus</location>
    </subcellularLocation>
</comment>
<keyword evidence="6 7" id="KW-0539">Nucleus</keyword>
<keyword evidence="5 7" id="KW-0508">mRNA splicing</keyword>
<organism evidence="8 9">
    <name type="scientific">Lachancea lanzarotensis</name>
    <dbReference type="NCBI Taxonomy" id="1245769"/>
    <lineage>
        <taxon>Eukaryota</taxon>
        <taxon>Fungi</taxon>
        <taxon>Dikarya</taxon>
        <taxon>Ascomycota</taxon>
        <taxon>Saccharomycotina</taxon>
        <taxon>Saccharomycetes</taxon>
        <taxon>Saccharomycetales</taxon>
        <taxon>Saccharomycetaceae</taxon>
        <taxon>Lachancea</taxon>
    </lineage>
</organism>
<dbReference type="OrthoDB" id="190958at2759"/>
<evidence type="ECO:0000256" key="5">
    <source>
        <dbReference type="ARBA" id="ARBA00023187"/>
    </source>
</evidence>
<evidence type="ECO:0000256" key="2">
    <source>
        <dbReference type="ARBA" id="ARBA00006164"/>
    </source>
</evidence>
<dbReference type="EMBL" id="LN736361">
    <property type="protein sequence ID" value="CEP61220.1"/>
    <property type="molecule type" value="Genomic_DNA"/>
</dbReference>
<gene>
    <name evidence="8" type="ORF">LALA0_S02e09450g</name>
</gene>
<evidence type="ECO:0000256" key="4">
    <source>
        <dbReference type="ARBA" id="ARBA00022728"/>
    </source>
</evidence>
<evidence type="ECO:0000313" key="8">
    <source>
        <dbReference type="EMBL" id="CEP61220.1"/>
    </source>
</evidence>
<dbReference type="AlphaFoldDB" id="A0A0C7MMX2"/>
<comment type="similarity">
    <text evidence="2 7">Belongs to the PRP38 family.</text>
</comment>
<protein>
    <recommendedName>
        <fullName evidence="7">Pre-mRNA-splicing factor 38</fullName>
    </recommendedName>
</protein>
<dbReference type="GO" id="GO:0005681">
    <property type="term" value="C:spliceosomal complex"/>
    <property type="evidence" value="ECO:0007669"/>
    <property type="project" value="UniProtKB-KW"/>
</dbReference>
<dbReference type="InterPro" id="IPR005037">
    <property type="entry name" value="PRP38"/>
</dbReference>
<dbReference type="RefSeq" id="XP_022627456.1">
    <property type="nucleotide sequence ID" value="XM_022773985.1"/>
</dbReference>
<reference evidence="8 9" key="1">
    <citation type="submission" date="2014-12" db="EMBL/GenBank/DDBJ databases">
        <authorList>
            <person name="Neuveglise Cecile"/>
        </authorList>
    </citation>
    <scope>NUCLEOTIDE SEQUENCE [LARGE SCALE GENOMIC DNA]</scope>
    <source>
        <strain evidence="8 9">CBS 12615</strain>
    </source>
</reference>
<dbReference type="PANTHER" id="PTHR23142">
    <property type="entry name" value="PRE-MRNA-SPLICING FACTOR 38A-RELATED"/>
    <property type="match status" value="1"/>
</dbReference>
<evidence type="ECO:0000256" key="7">
    <source>
        <dbReference type="RuleBase" id="RU367025"/>
    </source>
</evidence>
<dbReference type="GO" id="GO:0046540">
    <property type="term" value="C:U4/U6 x U5 tri-snRNP complex"/>
    <property type="evidence" value="ECO:0007669"/>
    <property type="project" value="EnsemblFungi"/>
</dbReference>
<evidence type="ECO:0000256" key="6">
    <source>
        <dbReference type="ARBA" id="ARBA00023242"/>
    </source>
</evidence>
<keyword evidence="9" id="KW-1185">Reference proteome</keyword>
<evidence type="ECO:0000256" key="3">
    <source>
        <dbReference type="ARBA" id="ARBA00022664"/>
    </source>
</evidence>
<dbReference type="GeneID" id="34684638"/>
<dbReference type="GO" id="GO:0000388">
    <property type="term" value="P:spliceosome conformational change to release U4 (or U4atac) and U1 (or U11)"/>
    <property type="evidence" value="ECO:0007669"/>
    <property type="project" value="EnsemblFungi"/>
</dbReference>
<dbReference type="Proteomes" id="UP000054304">
    <property type="component" value="Unassembled WGS sequence"/>
</dbReference>
<evidence type="ECO:0000256" key="1">
    <source>
        <dbReference type="ARBA" id="ARBA00004123"/>
    </source>
</evidence>
<comment type="function">
    <text evidence="7">Required for pre-mRNA splicing.</text>
</comment>
<dbReference type="Pfam" id="PF03371">
    <property type="entry name" value="PRP38"/>
    <property type="match status" value="1"/>
</dbReference>
<accession>A0A0C7MMX2</accession>
<keyword evidence="3 7" id="KW-0507">mRNA processing</keyword>